<dbReference type="EMBL" id="JBHTAA010000001">
    <property type="protein sequence ID" value="MFC7202378.1"/>
    <property type="molecule type" value="Genomic_DNA"/>
</dbReference>
<keyword evidence="1" id="KW-1133">Transmembrane helix</keyword>
<dbReference type="InterPro" id="IPR058491">
    <property type="entry name" value="DUF8178"/>
</dbReference>
<dbReference type="RefSeq" id="WP_390221677.1">
    <property type="nucleotide sequence ID" value="NZ_JBHTAA010000001.1"/>
</dbReference>
<protein>
    <submittedName>
        <fullName evidence="2">Uncharacterized protein</fullName>
    </submittedName>
</protein>
<accession>A0ABD5ZB40</accession>
<dbReference type="AlphaFoldDB" id="A0ABD5ZB40"/>
<evidence type="ECO:0000313" key="3">
    <source>
        <dbReference type="Proteomes" id="UP001596481"/>
    </source>
</evidence>
<keyword evidence="3" id="KW-1185">Reference proteome</keyword>
<keyword evidence="1" id="KW-0472">Membrane</keyword>
<evidence type="ECO:0000256" key="1">
    <source>
        <dbReference type="SAM" id="Phobius"/>
    </source>
</evidence>
<feature type="transmembrane region" description="Helical" evidence="1">
    <location>
        <begin position="9"/>
        <end position="28"/>
    </location>
</feature>
<dbReference type="Proteomes" id="UP001596481">
    <property type="component" value="Unassembled WGS sequence"/>
</dbReference>
<comment type="caution">
    <text evidence="2">The sequence shown here is derived from an EMBL/GenBank/DDBJ whole genome shotgun (WGS) entry which is preliminary data.</text>
</comment>
<feature type="transmembrane region" description="Helical" evidence="1">
    <location>
        <begin position="34"/>
        <end position="55"/>
    </location>
</feature>
<proteinExistence type="predicted"/>
<keyword evidence="1" id="KW-0812">Transmembrane</keyword>
<reference evidence="2 3" key="1">
    <citation type="journal article" date="2019" name="Int. J. Syst. Evol. Microbiol.">
        <title>The Global Catalogue of Microorganisms (GCM) 10K type strain sequencing project: providing services to taxonomists for standard genome sequencing and annotation.</title>
        <authorList>
            <consortium name="The Broad Institute Genomics Platform"/>
            <consortium name="The Broad Institute Genome Sequencing Center for Infectious Disease"/>
            <person name="Wu L."/>
            <person name="Ma J."/>
        </authorList>
    </citation>
    <scope>NUCLEOTIDE SEQUENCE [LARGE SCALE GENOMIC DNA]</scope>
    <source>
        <strain evidence="2 3">DSM 29988</strain>
    </source>
</reference>
<organism evidence="2 3">
    <name type="scientific">Haloferax namakaokahaiae</name>
    <dbReference type="NCBI Taxonomy" id="1748331"/>
    <lineage>
        <taxon>Archaea</taxon>
        <taxon>Methanobacteriati</taxon>
        <taxon>Methanobacteriota</taxon>
        <taxon>Stenosarchaea group</taxon>
        <taxon>Halobacteria</taxon>
        <taxon>Halobacteriales</taxon>
        <taxon>Haloferacaceae</taxon>
        <taxon>Haloferax</taxon>
    </lineage>
</organism>
<name>A0ABD5ZB40_9EURY</name>
<dbReference type="Pfam" id="PF26546">
    <property type="entry name" value="DUF8178"/>
    <property type="match status" value="1"/>
</dbReference>
<sequence length="64" mass="6303">MGLLSSRQVLLGLVLILIGTVGLLPGALPNVAQTSLLTYALVPAAAALVAGTYLVGTSEGGRAV</sequence>
<evidence type="ECO:0000313" key="2">
    <source>
        <dbReference type="EMBL" id="MFC7202378.1"/>
    </source>
</evidence>
<gene>
    <name evidence="2" type="ORF">ACFQJC_02550</name>
</gene>